<dbReference type="Pfam" id="PF00772">
    <property type="entry name" value="DnaB"/>
    <property type="match status" value="1"/>
</dbReference>
<dbReference type="NCBIfam" id="TIGR00665">
    <property type="entry name" value="DnaB"/>
    <property type="match status" value="1"/>
</dbReference>
<dbReference type="AlphaFoldDB" id="A0A9D2BU81"/>
<dbReference type="CDD" id="cd00984">
    <property type="entry name" value="DnaB_C"/>
    <property type="match status" value="1"/>
</dbReference>
<dbReference type="GO" id="GO:0003677">
    <property type="term" value="F:DNA binding"/>
    <property type="evidence" value="ECO:0007669"/>
    <property type="project" value="UniProtKB-UniRule"/>
</dbReference>
<evidence type="ECO:0000256" key="11">
    <source>
        <dbReference type="NCBIfam" id="TIGR00665"/>
    </source>
</evidence>
<comment type="function">
    <text evidence="12">The main replicative DNA helicase, it participates in initiation and elongation during chromosome replication. Travels ahead of the DNA replisome, separating dsDNA into templates for DNA synthesis. A processive ATP-dependent 5'-3' DNA helicase it has DNA-dependent ATPase activity.</text>
</comment>
<evidence type="ECO:0000256" key="1">
    <source>
        <dbReference type="ARBA" id="ARBA00008428"/>
    </source>
</evidence>
<evidence type="ECO:0000256" key="12">
    <source>
        <dbReference type="RuleBase" id="RU362085"/>
    </source>
</evidence>
<reference evidence="15" key="2">
    <citation type="submission" date="2021-04" db="EMBL/GenBank/DDBJ databases">
        <authorList>
            <person name="Gilroy R."/>
        </authorList>
    </citation>
    <scope>NUCLEOTIDE SEQUENCE</scope>
    <source>
        <strain evidence="15">ChiHecec2B26-7398</strain>
    </source>
</reference>
<evidence type="ECO:0000256" key="3">
    <source>
        <dbReference type="ARBA" id="ARBA00022705"/>
    </source>
</evidence>
<name>A0A9D2BU81_9FIRM</name>
<feature type="domain" description="SF4 helicase" evidence="14">
    <location>
        <begin position="189"/>
        <end position="465"/>
    </location>
</feature>
<evidence type="ECO:0000313" key="16">
    <source>
        <dbReference type="Proteomes" id="UP000886751"/>
    </source>
</evidence>
<dbReference type="GO" id="GO:0006269">
    <property type="term" value="P:DNA replication, synthesis of primer"/>
    <property type="evidence" value="ECO:0007669"/>
    <property type="project" value="UniProtKB-UniRule"/>
</dbReference>
<dbReference type="InterPro" id="IPR016136">
    <property type="entry name" value="DNA_helicase_N/primase_C"/>
</dbReference>
<dbReference type="InterPro" id="IPR036185">
    <property type="entry name" value="DNA_heli_DnaB-like_N_sf"/>
</dbReference>
<keyword evidence="8 12" id="KW-0238">DNA-binding</keyword>
<evidence type="ECO:0000256" key="7">
    <source>
        <dbReference type="ARBA" id="ARBA00022840"/>
    </source>
</evidence>
<dbReference type="GO" id="GO:0043139">
    <property type="term" value="F:5'-3' DNA helicase activity"/>
    <property type="evidence" value="ECO:0007669"/>
    <property type="project" value="UniProtKB-EC"/>
</dbReference>
<keyword evidence="3 12" id="KW-0235">DNA replication</keyword>
<dbReference type="InterPro" id="IPR007693">
    <property type="entry name" value="DNA_helicase_DnaB-like_N"/>
</dbReference>
<dbReference type="GO" id="GO:0005829">
    <property type="term" value="C:cytosol"/>
    <property type="evidence" value="ECO:0007669"/>
    <property type="project" value="TreeGrafter"/>
</dbReference>
<protein>
    <recommendedName>
        <fullName evidence="11 12">Replicative DNA helicase</fullName>
        <ecNumber evidence="11 12">5.6.2.3</ecNumber>
    </recommendedName>
</protein>
<comment type="caution">
    <text evidence="15">The sequence shown here is derived from an EMBL/GenBank/DDBJ whole genome shotgun (WGS) entry which is preliminary data.</text>
</comment>
<keyword evidence="5 12" id="KW-0378">Hydrolase</keyword>
<dbReference type="InterPro" id="IPR027417">
    <property type="entry name" value="P-loop_NTPase"/>
</dbReference>
<evidence type="ECO:0000256" key="6">
    <source>
        <dbReference type="ARBA" id="ARBA00022806"/>
    </source>
</evidence>
<dbReference type="PROSITE" id="PS51199">
    <property type="entry name" value="SF4_HELICASE"/>
    <property type="match status" value="1"/>
</dbReference>
<dbReference type="GO" id="GO:1990077">
    <property type="term" value="C:primosome complex"/>
    <property type="evidence" value="ECO:0007669"/>
    <property type="project" value="UniProtKB-UniRule"/>
</dbReference>
<evidence type="ECO:0000256" key="9">
    <source>
        <dbReference type="ARBA" id="ARBA00023235"/>
    </source>
</evidence>
<keyword evidence="2 12" id="KW-0639">Primosome</keyword>
<dbReference type="Pfam" id="PF03796">
    <property type="entry name" value="DnaB_C"/>
    <property type="match status" value="1"/>
</dbReference>
<keyword evidence="6 12" id="KW-0347">Helicase</keyword>
<dbReference type="Gene3D" id="3.40.50.300">
    <property type="entry name" value="P-loop containing nucleotide triphosphate hydrolases"/>
    <property type="match status" value="1"/>
</dbReference>
<evidence type="ECO:0000256" key="2">
    <source>
        <dbReference type="ARBA" id="ARBA00022515"/>
    </source>
</evidence>
<comment type="similarity">
    <text evidence="1 12">Belongs to the helicase family. DnaB subfamily.</text>
</comment>
<evidence type="ECO:0000259" key="14">
    <source>
        <dbReference type="PROSITE" id="PS51199"/>
    </source>
</evidence>
<reference evidence="15" key="1">
    <citation type="journal article" date="2021" name="PeerJ">
        <title>Extensive microbial diversity within the chicken gut microbiome revealed by metagenomics and culture.</title>
        <authorList>
            <person name="Gilroy R."/>
            <person name="Ravi A."/>
            <person name="Getino M."/>
            <person name="Pursley I."/>
            <person name="Horton D.L."/>
            <person name="Alikhan N.F."/>
            <person name="Baker D."/>
            <person name="Gharbi K."/>
            <person name="Hall N."/>
            <person name="Watson M."/>
            <person name="Adriaenssens E.M."/>
            <person name="Foster-Nyarko E."/>
            <person name="Jarju S."/>
            <person name="Secka A."/>
            <person name="Antonio M."/>
            <person name="Oren A."/>
            <person name="Chaudhuri R.R."/>
            <person name="La Ragione R."/>
            <person name="Hildebrand F."/>
            <person name="Pallen M.J."/>
        </authorList>
    </citation>
    <scope>NUCLEOTIDE SEQUENCE</scope>
    <source>
        <strain evidence="15">ChiHecec2B26-7398</strain>
    </source>
</reference>
<evidence type="ECO:0000256" key="4">
    <source>
        <dbReference type="ARBA" id="ARBA00022741"/>
    </source>
</evidence>
<dbReference type="InterPro" id="IPR003593">
    <property type="entry name" value="AAA+_ATPase"/>
</dbReference>
<accession>A0A9D2BU81</accession>
<dbReference type="SUPFAM" id="SSF52540">
    <property type="entry name" value="P-loop containing nucleoside triphosphate hydrolases"/>
    <property type="match status" value="1"/>
</dbReference>
<organism evidence="15 16">
    <name type="scientific">Candidatus Gemmiger excrementipullorum</name>
    <dbReference type="NCBI Taxonomy" id="2838610"/>
    <lineage>
        <taxon>Bacteria</taxon>
        <taxon>Bacillati</taxon>
        <taxon>Bacillota</taxon>
        <taxon>Clostridia</taxon>
        <taxon>Eubacteriales</taxon>
        <taxon>Gemmiger</taxon>
    </lineage>
</organism>
<evidence type="ECO:0000313" key="15">
    <source>
        <dbReference type="EMBL" id="HIX95225.1"/>
    </source>
</evidence>
<evidence type="ECO:0000256" key="10">
    <source>
        <dbReference type="ARBA" id="ARBA00048954"/>
    </source>
</evidence>
<dbReference type="InterPro" id="IPR007692">
    <property type="entry name" value="DNA_helicase_DnaB"/>
</dbReference>
<dbReference type="EMBL" id="DXEI01000109">
    <property type="protein sequence ID" value="HIX95225.1"/>
    <property type="molecule type" value="Genomic_DNA"/>
</dbReference>
<dbReference type="Gene3D" id="1.10.860.10">
    <property type="entry name" value="DNAb Helicase, Chain A"/>
    <property type="match status" value="1"/>
</dbReference>
<feature type="region of interest" description="Disordered" evidence="13">
    <location>
        <begin position="378"/>
        <end position="397"/>
    </location>
</feature>
<dbReference type="GO" id="GO:0016787">
    <property type="term" value="F:hydrolase activity"/>
    <property type="evidence" value="ECO:0007669"/>
    <property type="project" value="UniProtKB-KW"/>
</dbReference>
<evidence type="ECO:0000256" key="13">
    <source>
        <dbReference type="SAM" id="MobiDB-lite"/>
    </source>
</evidence>
<evidence type="ECO:0000256" key="8">
    <source>
        <dbReference type="ARBA" id="ARBA00023125"/>
    </source>
</evidence>
<dbReference type="SUPFAM" id="SSF48024">
    <property type="entry name" value="N-terminal domain of DnaB helicase"/>
    <property type="match status" value="1"/>
</dbReference>
<keyword evidence="4 12" id="KW-0547">Nucleotide-binding</keyword>
<dbReference type="EC" id="5.6.2.3" evidence="11 12"/>
<keyword evidence="7 12" id="KW-0067">ATP-binding</keyword>
<dbReference type="InterPro" id="IPR007694">
    <property type="entry name" value="DNA_helicase_DnaB-like_C"/>
</dbReference>
<proteinExistence type="inferred from homology"/>
<evidence type="ECO:0000256" key="5">
    <source>
        <dbReference type="ARBA" id="ARBA00022801"/>
    </source>
</evidence>
<dbReference type="GO" id="GO:0005524">
    <property type="term" value="F:ATP binding"/>
    <property type="evidence" value="ECO:0007669"/>
    <property type="project" value="UniProtKB-UniRule"/>
</dbReference>
<keyword evidence="9" id="KW-0413">Isomerase</keyword>
<comment type="catalytic activity">
    <reaction evidence="10 12">
        <text>ATP + H2O = ADP + phosphate + H(+)</text>
        <dbReference type="Rhea" id="RHEA:13065"/>
        <dbReference type="ChEBI" id="CHEBI:15377"/>
        <dbReference type="ChEBI" id="CHEBI:15378"/>
        <dbReference type="ChEBI" id="CHEBI:30616"/>
        <dbReference type="ChEBI" id="CHEBI:43474"/>
        <dbReference type="ChEBI" id="CHEBI:456216"/>
        <dbReference type="EC" id="5.6.2.3"/>
    </reaction>
</comment>
<dbReference type="PANTHER" id="PTHR30153">
    <property type="entry name" value="REPLICATIVE DNA HELICASE DNAB"/>
    <property type="match status" value="1"/>
</dbReference>
<dbReference type="SMART" id="SM00382">
    <property type="entry name" value="AAA"/>
    <property type="match status" value="1"/>
</dbReference>
<dbReference type="Proteomes" id="UP000886751">
    <property type="component" value="Unassembled WGS sequence"/>
</dbReference>
<sequence>MPAMPRNEEVSLSSLGIQMPYNMQAEQSILGAALMDETILNQLITEMQPEMFYSDQNRAVYETMRALYTDSEAVDIITLVNALATGGTFASADDAKVYITHIAETVPAISNVDSYFKIVKEKYQARRLIEAARSILSETASGEDSDLLLESAEQKIYDIRSGQGKNGVKTIRESILEVIDTMQKLSGADRDKFAGIPTGFNYLDTVLTGLGRSDLIILAARPGMGKTSFALNIATNVARQQKVPTIIFSLEMTCEQLTDRILSSTANIDSQAFRTGRLNNSDWNDFAQATSLLYNAPIYMDDTSGISVPEIKAKIRTINQDPKKEKIGLVIIDYLQLMQSARRTENRVQEISDITRNLKIMAKELNVPVIALSQLSRAAEKTSGRSDHRPQLSDLRDSGSIEQDADVVLFLYRAAYYNSQNGEENQANENEAECIVAKNRHGETSVVRLGWDGAHTRFSNLDVSHDF</sequence>
<dbReference type="PANTHER" id="PTHR30153:SF2">
    <property type="entry name" value="REPLICATIVE DNA HELICASE"/>
    <property type="match status" value="1"/>
</dbReference>
<gene>
    <name evidence="15" type="primary">dnaB</name>
    <name evidence="15" type="ORF">H9846_07180</name>
</gene>